<dbReference type="Proteomes" id="UP000054623">
    <property type="component" value="Unassembled WGS sequence"/>
</dbReference>
<sequence>MGSAQVFFKAMLTQSHKTPLTQTRKAAQGFCFTEESEFKRAETKLREKHAAESGWKQDVSNRPLSRSDLAGNPTKRRAFRVSFVRAAYGATAVKQNPGEE</sequence>
<proteinExistence type="predicted"/>
<reference evidence="2 3" key="1">
    <citation type="submission" date="2015-12" db="EMBL/GenBank/DDBJ databases">
        <title>Draft Genome Sequence of Desulfitobacterium hafniense Strain DH, a Sulfate-reducing Bacterium Isolated from Paddy Soils.</title>
        <authorList>
            <person name="Bao P."/>
            <person name="Zhang X."/>
            <person name="Li G."/>
        </authorList>
    </citation>
    <scope>NUCLEOTIDE SEQUENCE [LARGE SCALE GENOMIC DNA]</scope>
    <source>
        <strain evidence="2 3">DH</strain>
    </source>
</reference>
<dbReference type="AlphaFoldDB" id="A0A0W1JI44"/>
<accession>A0A0W1JI44</accession>
<evidence type="ECO:0000313" key="2">
    <source>
        <dbReference type="EMBL" id="KTE91337.1"/>
    </source>
</evidence>
<feature type="region of interest" description="Disordered" evidence="1">
    <location>
        <begin position="48"/>
        <end position="71"/>
    </location>
</feature>
<name>A0A0W1JI44_DESHA</name>
<evidence type="ECO:0000313" key="3">
    <source>
        <dbReference type="Proteomes" id="UP000054623"/>
    </source>
</evidence>
<organism evidence="2 3">
    <name type="scientific">Desulfitobacterium hafniense</name>
    <name type="common">Desulfitobacterium frappieri</name>
    <dbReference type="NCBI Taxonomy" id="49338"/>
    <lineage>
        <taxon>Bacteria</taxon>
        <taxon>Bacillati</taxon>
        <taxon>Bacillota</taxon>
        <taxon>Clostridia</taxon>
        <taxon>Eubacteriales</taxon>
        <taxon>Desulfitobacteriaceae</taxon>
        <taxon>Desulfitobacterium</taxon>
    </lineage>
</organism>
<gene>
    <name evidence="2" type="ORF">AT727_06650</name>
</gene>
<protein>
    <submittedName>
        <fullName evidence="2">Uncharacterized protein</fullName>
    </submittedName>
</protein>
<dbReference type="EMBL" id="LOCK01000028">
    <property type="protein sequence ID" value="KTE91337.1"/>
    <property type="molecule type" value="Genomic_DNA"/>
</dbReference>
<evidence type="ECO:0000256" key="1">
    <source>
        <dbReference type="SAM" id="MobiDB-lite"/>
    </source>
</evidence>
<comment type="caution">
    <text evidence="2">The sequence shown here is derived from an EMBL/GenBank/DDBJ whole genome shotgun (WGS) entry which is preliminary data.</text>
</comment>